<dbReference type="PANTHER" id="PTHR13932:SF5">
    <property type="entry name" value="RADICAL S-ADENOSYL METHIONINE DOMAIN-CONTAINING PROTEIN 1, MITOCHONDRIAL"/>
    <property type="match status" value="1"/>
</dbReference>
<comment type="caution">
    <text evidence="2">The sequence shown here is derived from an EMBL/GenBank/DDBJ whole genome shotgun (WGS) entry which is preliminary data.</text>
</comment>
<dbReference type="GO" id="GO:0005737">
    <property type="term" value="C:cytoplasm"/>
    <property type="evidence" value="ECO:0007669"/>
    <property type="project" value="TreeGrafter"/>
</dbReference>
<gene>
    <name evidence="2" type="ORF">EPJ69_12140</name>
</gene>
<dbReference type="InterPro" id="IPR034505">
    <property type="entry name" value="Coproporphyrinogen-III_oxidase"/>
</dbReference>
<dbReference type="InterPro" id="IPR006638">
    <property type="entry name" value="Elp3/MiaA/NifB-like_rSAM"/>
</dbReference>
<dbReference type="Pfam" id="PF04055">
    <property type="entry name" value="Radical_SAM"/>
    <property type="match status" value="1"/>
</dbReference>
<dbReference type="SUPFAM" id="SSF52540">
    <property type="entry name" value="P-loop containing nucleoside triphosphate hydrolases"/>
    <property type="match status" value="1"/>
</dbReference>
<protein>
    <submittedName>
        <fullName evidence="2">Radical SAM protein</fullName>
    </submittedName>
</protein>
<organism evidence="2 3">
    <name type="scientific">Brachyspira aalborgi</name>
    <dbReference type="NCBI Taxonomy" id="29522"/>
    <lineage>
        <taxon>Bacteria</taxon>
        <taxon>Pseudomonadati</taxon>
        <taxon>Spirochaetota</taxon>
        <taxon>Spirochaetia</taxon>
        <taxon>Brachyspirales</taxon>
        <taxon>Brachyspiraceae</taxon>
        <taxon>Brachyspira</taxon>
    </lineage>
</organism>
<dbReference type="RefSeq" id="WP_147737589.1">
    <property type="nucleotide sequence ID" value="NZ_SAXX01000025.1"/>
</dbReference>
<dbReference type="Gene3D" id="3.40.50.300">
    <property type="entry name" value="P-loop containing nucleotide triphosphate hydrolases"/>
    <property type="match status" value="1"/>
</dbReference>
<dbReference type="PANTHER" id="PTHR13932">
    <property type="entry name" value="COPROPORPHYRINIGEN III OXIDASE"/>
    <property type="match status" value="1"/>
</dbReference>
<dbReference type="EMBL" id="SAXX01000025">
    <property type="protein sequence ID" value="TXJ29978.1"/>
    <property type="molecule type" value="Genomic_DNA"/>
</dbReference>
<evidence type="ECO:0000313" key="2">
    <source>
        <dbReference type="EMBL" id="TXJ29978.1"/>
    </source>
</evidence>
<name>A0A5C8DXU1_9SPIR</name>
<accession>A0A5C8DXU1</accession>
<reference evidence="2 3" key="1">
    <citation type="journal article" date="1992" name="Lakartidningen">
        <title>[Penicillin V and not amoxicillin is the first choice preparation in acute otitis].</title>
        <authorList>
            <person name="Kamme C."/>
            <person name="Lundgren K."/>
            <person name="Prellner K."/>
        </authorList>
    </citation>
    <scope>NUCLEOTIDE SEQUENCE [LARGE SCALE GENOMIC DNA]</scope>
    <source>
        <strain evidence="2 3">PC5538III-lc</strain>
    </source>
</reference>
<dbReference type="SUPFAM" id="SSF102114">
    <property type="entry name" value="Radical SAM enzymes"/>
    <property type="match status" value="1"/>
</dbReference>
<dbReference type="InterPro" id="IPR039430">
    <property type="entry name" value="Thymidylate_kin-like_dom"/>
</dbReference>
<dbReference type="InterPro" id="IPR027417">
    <property type="entry name" value="P-loop_NTPase"/>
</dbReference>
<dbReference type="SMART" id="SM00729">
    <property type="entry name" value="Elp3"/>
    <property type="match status" value="1"/>
</dbReference>
<sequence length="605" mass="71524">MFESNFFTDAIYINIPFCNKKCYFCHYTDNLEFSATKIENNYFYTLINQLEYILKNIRNNNLKSIYFGGGTPSLLNNEQINIIENIFNHYDIIAEEISMELYPTICNFDYTNNKFFNRYSIGVQSFDKSLLKKYNRKKYNFYIIKDIMDNIKKNNINNIINIDLIFDEFILEEDIFNVLKLCPDSIVFYPNTKGRGLKRLINIYDSLYKLSYNMDGYKSLGKSKFIFLKENIEESNYSKVEYGYIGNIIGVGHNSVSYINGDSYLSSFRTKEFYFYKRINNISRYHDIIIKSSNTGVIKETINKYFSSLLDSNLFAEENNILYIPKYNYSLFYKYLSGNYGGKYADIFASCVLFGDKDYNNLDYISDNYLDYKTIYSLNKFASDNYLIINKNFKKETLPNMFILIEGIDGSGKDTFANLLVVKIKERFRYTENSPVSIIGQPYSKFKYGLKSKSFIENLNIKYSKEKIIKYLTENRIESEKYINSLGGVVICIRGVLTDIATFNYAFNENTNNTFGVCTNIKCIDKLIIIDVDENEANDRIENRNIKRTWREYLPQLKYFRDFYLKYNSNYIKEKIIINNNDYNKLEEYCEELSNELYFKALKNE</sequence>
<dbReference type="GO" id="GO:0006779">
    <property type="term" value="P:porphyrin-containing compound biosynthetic process"/>
    <property type="evidence" value="ECO:0007669"/>
    <property type="project" value="TreeGrafter"/>
</dbReference>
<dbReference type="AlphaFoldDB" id="A0A5C8DXU1"/>
<dbReference type="Proteomes" id="UP000324707">
    <property type="component" value="Unassembled WGS sequence"/>
</dbReference>
<evidence type="ECO:0000313" key="3">
    <source>
        <dbReference type="Proteomes" id="UP000324707"/>
    </source>
</evidence>
<dbReference type="GO" id="GO:0051539">
    <property type="term" value="F:4 iron, 4 sulfur cluster binding"/>
    <property type="evidence" value="ECO:0007669"/>
    <property type="project" value="TreeGrafter"/>
</dbReference>
<dbReference type="Pfam" id="PF02223">
    <property type="entry name" value="Thymidylate_kin"/>
    <property type="match status" value="1"/>
</dbReference>
<proteinExistence type="predicted"/>
<dbReference type="PROSITE" id="PS51918">
    <property type="entry name" value="RADICAL_SAM"/>
    <property type="match status" value="1"/>
</dbReference>
<dbReference type="GO" id="GO:0003824">
    <property type="term" value="F:catalytic activity"/>
    <property type="evidence" value="ECO:0007669"/>
    <property type="project" value="InterPro"/>
</dbReference>
<dbReference type="SFLD" id="SFLDS00029">
    <property type="entry name" value="Radical_SAM"/>
    <property type="match status" value="1"/>
</dbReference>
<feature type="domain" description="Radical SAM core" evidence="1">
    <location>
        <begin position="3"/>
        <end position="223"/>
    </location>
</feature>
<dbReference type="InterPro" id="IPR058240">
    <property type="entry name" value="rSAM_sf"/>
</dbReference>
<dbReference type="InterPro" id="IPR007197">
    <property type="entry name" value="rSAM"/>
</dbReference>
<evidence type="ECO:0000259" key="1">
    <source>
        <dbReference type="PROSITE" id="PS51918"/>
    </source>
</evidence>